<accession>A0A565C207</accession>
<protein>
    <submittedName>
        <fullName evidence="1">Uncharacterized protein</fullName>
    </submittedName>
</protein>
<sequence>MSTIHLGMKRSTQASLWLMKCLCEACNKIYRNGSSHPHDPPPPGFFIKEETLDVIMSRRMLEMANINALREVQGEVN</sequence>
<proteinExistence type="predicted"/>
<keyword evidence="2" id="KW-1185">Reference proteome</keyword>
<dbReference type="Proteomes" id="UP000489600">
    <property type="component" value="Unassembled WGS sequence"/>
</dbReference>
<dbReference type="AlphaFoldDB" id="A0A565C207"/>
<evidence type="ECO:0000313" key="1">
    <source>
        <dbReference type="EMBL" id="VVB07683.1"/>
    </source>
</evidence>
<name>A0A565C207_9BRAS</name>
<gene>
    <name evidence="1" type="ORF">ANE_LOCUS18127</name>
</gene>
<dbReference type="EMBL" id="CABITT030000006">
    <property type="protein sequence ID" value="VVB07683.1"/>
    <property type="molecule type" value="Genomic_DNA"/>
</dbReference>
<reference evidence="1" key="1">
    <citation type="submission" date="2019-07" db="EMBL/GenBank/DDBJ databases">
        <authorList>
            <person name="Dittberner H."/>
        </authorList>
    </citation>
    <scope>NUCLEOTIDE SEQUENCE [LARGE SCALE GENOMIC DNA]</scope>
</reference>
<evidence type="ECO:0000313" key="2">
    <source>
        <dbReference type="Proteomes" id="UP000489600"/>
    </source>
</evidence>
<comment type="caution">
    <text evidence="1">The sequence shown here is derived from an EMBL/GenBank/DDBJ whole genome shotgun (WGS) entry which is preliminary data.</text>
</comment>
<organism evidence="1 2">
    <name type="scientific">Arabis nemorensis</name>
    <dbReference type="NCBI Taxonomy" id="586526"/>
    <lineage>
        <taxon>Eukaryota</taxon>
        <taxon>Viridiplantae</taxon>
        <taxon>Streptophyta</taxon>
        <taxon>Embryophyta</taxon>
        <taxon>Tracheophyta</taxon>
        <taxon>Spermatophyta</taxon>
        <taxon>Magnoliopsida</taxon>
        <taxon>eudicotyledons</taxon>
        <taxon>Gunneridae</taxon>
        <taxon>Pentapetalae</taxon>
        <taxon>rosids</taxon>
        <taxon>malvids</taxon>
        <taxon>Brassicales</taxon>
        <taxon>Brassicaceae</taxon>
        <taxon>Arabideae</taxon>
        <taxon>Arabis</taxon>
    </lineage>
</organism>